<dbReference type="Pfam" id="PF00398">
    <property type="entry name" value="RrnaAD"/>
    <property type="match status" value="1"/>
</dbReference>
<evidence type="ECO:0000256" key="4">
    <source>
        <dbReference type="ARBA" id="ARBA00022884"/>
    </source>
</evidence>
<evidence type="ECO:0000313" key="5">
    <source>
        <dbReference type="EMBL" id="PIX68831.1"/>
    </source>
</evidence>
<dbReference type="GO" id="GO:0008168">
    <property type="term" value="F:methyltransferase activity"/>
    <property type="evidence" value="ECO:0007669"/>
    <property type="project" value="UniProtKB-KW"/>
</dbReference>
<gene>
    <name evidence="5" type="ORF">COZ40_01180</name>
</gene>
<organism evidence="5 6">
    <name type="scientific">Candidatus Roizmanbacteria bacterium CG_4_10_14_3_um_filter_39_13</name>
    <dbReference type="NCBI Taxonomy" id="1974831"/>
    <lineage>
        <taxon>Bacteria</taxon>
        <taxon>Candidatus Roizmaniibacteriota</taxon>
    </lineage>
</organism>
<sequence length="174" mass="20171">MYLAIGLIICLFVIIIIFSFPQFSPIPYFPSNGRDIPLILKALNIRSDQTIIDLGAGDGIVIFRAAERAFQNKCNTKFIAVEINPILLLILHIRRLLHPNRKNIKVINADMFTIHYPLITNDQRPTTFYIYISPWFIEKTVTNITKQIESFDLVSYFYQVKCLPKHKEEKKEGV</sequence>
<dbReference type="CDD" id="cd02440">
    <property type="entry name" value="AdoMet_MTases"/>
    <property type="match status" value="1"/>
</dbReference>
<dbReference type="EMBL" id="PFJH01000047">
    <property type="protein sequence ID" value="PIX68831.1"/>
    <property type="molecule type" value="Genomic_DNA"/>
</dbReference>
<proteinExistence type="predicted"/>
<dbReference type="Proteomes" id="UP000228500">
    <property type="component" value="Unassembled WGS sequence"/>
</dbReference>
<keyword evidence="2" id="KW-0808">Transferase</keyword>
<keyword evidence="4" id="KW-0694">RNA-binding</keyword>
<keyword evidence="1" id="KW-0489">Methyltransferase</keyword>
<evidence type="ECO:0000256" key="2">
    <source>
        <dbReference type="ARBA" id="ARBA00022679"/>
    </source>
</evidence>
<name>A0A2M7LL84_9BACT</name>
<dbReference type="InterPro" id="IPR029063">
    <property type="entry name" value="SAM-dependent_MTases_sf"/>
</dbReference>
<evidence type="ECO:0008006" key="7">
    <source>
        <dbReference type="Google" id="ProtNLM"/>
    </source>
</evidence>
<feature type="non-terminal residue" evidence="5">
    <location>
        <position position="174"/>
    </location>
</feature>
<reference evidence="6" key="1">
    <citation type="submission" date="2017-09" db="EMBL/GenBank/DDBJ databases">
        <title>Depth-based differentiation of microbial function through sediment-hosted aquifers and enrichment of novel symbionts in the deep terrestrial subsurface.</title>
        <authorList>
            <person name="Probst A.J."/>
            <person name="Ladd B."/>
            <person name="Jarett J.K."/>
            <person name="Geller-Mcgrath D.E."/>
            <person name="Sieber C.M.K."/>
            <person name="Emerson J.B."/>
            <person name="Anantharaman K."/>
            <person name="Thomas B.C."/>
            <person name="Malmstrom R."/>
            <person name="Stieglmeier M."/>
            <person name="Klingl A."/>
            <person name="Woyke T."/>
            <person name="Ryan C.M."/>
            <person name="Banfield J.F."/>
        </authorList>
    </citation>
    <scope>NUCLEOTIDE SEQUENCE [LARGE SCALE GENOMIC DNA]</scope>
</reference>
<keyword evidence="3" id="KW-0949">S-adenosyl-L-methionine</keyword>
<dbReference type="InterPro" id="IPR001737">
    <property type="entry name" value="KsgA/Erm"/>
</dbReference>
<comment type="caution">
    <text evidence="5">The sequence shown here is derived from an EMBL/GenBank/DDBJ whole genome shotgun (WGS) entry which is preliminary data.</text>
</comment>
<dbReference type="GO" id="GO:0032259">
    <property type="term" value="P:methylation"/>
    <property type="evidence" value="ECO:0007669"/>
    <property type="project" value="UniProtKB-KW"/>
</dbReference>
<dbReference type="SUPFAM" id="SSF53335">
    <property type="entry name" value="S-adenosyl-L-methionine-dependent methyltransferases"/>
    <property type="match status" value="1"/>
</dbReference>
<accession>A0A2M7LL84</accession>
<evidence type="ECO:0000256" key="1">
    <source>
        <dbReference type="ARBA" id="ARBA00022603"/>
    </source>
</evidence>
<protein>
    <recommendedName>
        <fullName evidence="7">Methyltransferase domain-containing protein</fullName>
    </recommendedName>
</protein>
<dbReference type="GO" id="GO:0003723">
    <property type="term" value="F:RNA binding"/>
    <property type="evidence" value="ECO:0007669"/>
    <property type="project" value="UniProtKB-KW"/>
</dbReference>
<evidence type="ECO:0000313" key="6">
    <source>
        <dbReference type="Proteomes" id="UP000228500"/>
    </source>
</evidence>
<dbReference type="AlphaFoldDB" id="A0A2M7LL84"/>
<evidence type="ECO:0000256" key="3">
    <source>
        <dbReference type="ARBA" id="ARBA00022691"/>
    </source>
</evidence>
<dbReference type="Gene3D" id="3.40.50.150">
    <property type="entry name" value="Vaccinia Virus protein VP39"/>
    <property type="match status" value="1"/>
</dbReference>